<feature type="domain" description="Acyl-CoA dehydrogenase/oxidase C-terminal" evidence="6">
    <location>
        <begin position="235"/>
        <end position="378"/>
    </location>
</feature>
<evidence type="ECO:0000313" key="10">
    <source>
        <dbReference type="Proteomes" id="UP001365405"/>
    </source>
</evidence>
<dbReference type="InterPro" id="IPR006091">
    <property type="entry name" value="Acyl-CoA_Oxase/DH_mid-dom"/>
</dbReference>
<comment type="caution">
    <text evidence="9">The sequence shown here is derived from an EMBL/GenBank/DDBJ whole genome shotgun (WGS) entry which is preliminary data.</text>
</comment>
<keyword evidence="4" id="KW-0274">FAD</keyword>
<proteinExistence type="inferred from homology"/>
<evidence type="ECO:0000259" key="8">
    <source>
        <dbReference type="Pfam" id="PF02771"/>
    </source>
</evidence>
<dbReference type="Pfam" id="PF00441">
    <property type="entry name" value="Acyl-CoA_dh_1"/>
    <property type="match status" value="1"/>
</dbReference>
<keyword evidence="10" id="KW-1185">Reference proteome</keyword>
<dbReference type="PANTHER" id="PTHR43884">
    <property type="entry name" value="ACYL-COA DEHYDROGENASE"/>
    <property type="match status" value="1"/>
</dbReference>
<feature type="domain" description="Acyl-CoA dehydrogenase/oxidase N-terminal" evidence="8">
    <location>
        <begin position="11"/>
        <end position="110"/>
    </location>
</feature>
<dbReference type="InterPro" id="IPR009075">
    <property type="entry name" value="AcylCo_DH/oxidase_C"/>
</dbReference>
<dbReference type="CDD" id="cd00567">
    <property type="entry name" value="ACAD"/>
    <property type="match status" value="1"/>
</dbReference>
<dbReference type="Proteomes" id="UP001365405">
    <property type="component" value="Unassembled WGS sequence"/>
</dbReference>
<dbReference type="SUPFAM" id="SSF47203">
    <property type="entry name" value="Acyl-CoA dehydrogenase C-terminal domain-like"/>
    <property type="match status" value="1"/>
</dbReference>
<accession>A0ABU9CFQ7</accession>
<dbReference type="InterPro" id="IPR013786">
    <property type="entry name" value="AcylCoA_DH/ox_N"/>
</dbReference>
<dbReference type="EMBL" id="JBBUTH010000001">
    <property type="protein sequence ID" value="MEK8049412.1"/>
    <property type="molecule type" value="Genomic_DNA"/>
</dbReference>
<gene>
    <name evidence="9" type="ORF">AACH10_04085</name>
</gene>
<dbReference type="InterPro" id="IPR037069">
    <property type="entry name" value="AcylCoA_DH/ox_N_sf"/>
</dbReference>
<comment type="cofactor">
    <cofactor evidence="1">
        <name>FAD</name>
        <dbReference type="ChEBI" id="CHEBI:57692"/>
    </cofactor>
</comment>
<evidence type="ECO:0000259" key="6">
    <source>
        <dbReference type="Pfam" id="PF00441"/>
    </source>
</evidence>
<dbReference type="SUPFAM" id="SSF56645">
    <property type="entry name" value="Acyl-CoA dehydrogenase NM domain-like"/>
    <property type="match status" value="1"/>
</dbReference>
<dbReference type="InterPro" id="IPR036250">
    <property type="entry name" value="AcylCo_DH-like_C"/>
</dbReference>
<organism evidence="9 10">
    <name type="scientific">Pseudaquabacterium inlustre</name>
    <dbReference type="NCBI Taxonomy" id="2984192"/>
    <lineage>
        <taxon>Bacteria</taxon>
        <taxon>Pseudomonadati</taxon>
        <taxon>Pseudomonadota</taxon>
        <taxon>Betaproteobacteria</taxon>
        <taxon>Burkholderiales</taxon>
        <taxon>Sphaerotilaceae</taxon>
        <taxon>Pseudaquabacterium</taxon>
    </lineage>
</organism>
<dbReference type="Gene3D" id="2.40.110.10">
    <property type="entry name" value="Butyryl-CoA Dehydrogenase, subunit A, domain 2"/>
    <property type="match status" value="1"/>
</dbReference>
<evidence type="ECO:0000256" key="2">
    <source>
        <dbReference type="ARBA" id="ARBA00009347"/>
    </source>
</evidence>
<evidence type="ECO:0000256" key="1">
    <source>
        <dbReference type="ARBA" id="ARBA00001974"/>
    </source>
</evidence>
<dbReference type="Gene3D" id="1.10.540.10">
    <property type="entry name" value="Acyl-CoA dehydrogenase/oxidase, N-terminal domain"/>
    <property type="match status" value="1"/>
</dbReference>
<dbReference type="PANTHER" id="PTHR43884:SF20">
    <property type="entry name" value="ACYL-COA DEHYDROGENASE FADE28"/>
    <property type="match status" value="1"/>
</dbReference>
<evidence type="ECO:0000256" key="5">
    <source>
        <dbReference type="ARBA" id="ARBA00023002"/>
    </source>
</evidence>
<dbReference type="Pfam" id="PF02770">
    <property type="entry name" value="Acyl-CoA_dh_M"/>
    <property type="match status" value="1"/>
</dbReference>
<evidence type="ECO:0000256" key="3">
    <source>
        <dbReference type="ARBA" id="ARBA00022630"/>
    </source>
</evidence>
<keyword evidence="5" id="KW-0560">Oxidoreductase</keyword>
<evidence type="ECO:0000313" key="9">
    <source>
        <dbReference type="EMBL" id="MEK8049412.1"/>
    </source>
</evidence>
<dbReference type="InterPro" id="IPR009100">
    <property type="entry name" value="AcylCoA_DH/oxidase_NM_dom_sf"/>
</dbReference>
<dbReference type="InterPro" id="IPR046373">
    <property type="entry name" value="Acyl-CoA_Oxase/DH_mid-dom_sf"/>
</dbReference>
<evidence type="ECO:0000259" key="7">
    <source>
        <dbReference type="Pfam" id="PF02770"/>
    </source>
</evidence>
<protein>
    <submittedName>
        <fullName evidence="9">Acyl-CoA dehydrogenase</fullName>
    </submittedName>
</protein>
<name>A0ABU9CFQ7_9BURK</name>
<sequence>MANDTLQDDNTAALRDSLARWLADRIDLNHHARADAPPPAAVWQGLAADLGLLGAGFPESSGGLASDAAEAWRNHLATLETLGEWLSAEPYIGSAVVAGGLLQRAGTPAAAALLAQLLEGQALVAWAHAEPGSRDDPADVSACLTAENGSWRLDGRKTAVVAAPWATHLIVSARRSGQAGDAAGLDLLLLPLATAGISRRDGRALDGGVASEIAFDGVVVDEAQFLTAPGQALGAIARALDEAALALCAESLGTTRRLFDATRNHLRERKQFGQPLAAFQVLQHRLADMHMARELAVALVEAVGAQIADESLTPEARALAVSSAKVAVGKACKLLGEQAVQIHGGMGVTEELSVGRFFRRALQIERSAGSSGQHLLRVVRLQSA</sequence>
<dbReference type="Pfam" id="PF02771">
    <property type="entry name" value="Acyl-CoA_dh_N"/>
    <property type="match status" value="1"/>
</dbReference>
<dbReference type="Gene3D" id="1.20.140.10">
    <property type="entry name" value="Butyryl-CoA Dehydrogenase, subunit A, domain 3"/>
    <property type="match status" value="1"/>
</dbReference>
<keyword evidence="3" id="KW-0285">Flavoprotein</keyword>
<evidence type="ECO:0000256" key="4">
    <source>
        <dbReference type="ARBA" id="ARBA00022827"/>
    </source>
</evidence>
<reference evidence="9 10" key="1">
    <citation type="submission" date="2024-04" db="EMBL/GenBank/DDBJ databases">
        <title>Novel species of the genus Ideonella isolated from streams.</title>
        <authorList>
            <person name="Lu H."/>
        </authorList>
    </citation>
    <scope>NUCLEOTIDE SEQUENCE [LARGE SCALE GENOMIC DNA]</scope>
    <source>
        <strain evidence="9 10">DXS22W</strain>
    </source>
</reference>
<dbReference type="RefSeq" id="WP_341409078.1">
    <property type="nucleotide sequence ID" value="NZ_JBBUTH010000001.1"/>
</dbReference>
<comment type="similarity">
    <text evidence="2">Belongs to the acyl-CoA dehydrogenase family.</text>
</comment>
<feature type="domain" description="Acyl-CoA oxidase/dehydrogenase middle" evidence="7">
    <location>
        <begin position="126"/>
        <end position="217"/>
    </location>
</feature>